<dbReference type="Gene3D" id="3.40.50.720">
    <property type="entry name" value="NAD(P)-binding Rossmann-like Domain"/>
    <property type="match status" value="1"/>
</dbReference>
<reference evidence="4" key="1">
    <citation type="submission" date="2016-10" db="EMBL/GenBank/DDBJ databases">
        <authorList>
            <person name="Varghese N."/>
            <person name="Submissions S."/>
        </authorList>
    </citation>
    <scope>NUCLEOTIDE SEQUENCE [LARGE SCALE GENOMIC DNA]</scope>
    <source>
        <strain evidence="4">DSM 24499</strain>
    </source>
</reference>
<evidence type="ECO:0000313" key="4">
    <source>
        <dbReference type="Proteomes" id="UP000199438"/>
    </source>
</evidence>
<dbReference type="SUPFAM" id="SSF51735">
    <property type="entry name" value="NAD(P)-binding Rossmann-fold domains"/>
    <property type="match status" value="1"/>
</dbReference>
<dbReference type="STRING" id="1334022.SAMN04487907_104172"/>
<keyword evidence="4" id="KW-1185">Reference proteome</keyword>
<dbReference type="EMBL" id="FOKV01000004">
    <property type="protein sequence ID" value="SFC43468.1"/>
    <property type="molecule type" value="Genomic_DNA"/>
</dbReference>
<dbReference type="Pfam" id="PF00106">
    <property type="entry name" value="adh_short"/>
    <property type="match status" value="1"/>
</dbReference>
<evidence type="ECO:0000313" key="3">
    <source>
        <dbReference type="EMBL" id="SFC43468.1"/>
    </source>
</evidence>
<evidence type="ECO:0000256" key="2">
    <source>
        <dbReference type="ARBA" id="ARBA00023002"/>
    </source>
</evidence>
<protein>
    <submittedName>
        <fullName evidence="3">Short-chain dehydrogenase</fullName>
    </submittedName>
</protein>
<dbReference type="PRINTS" id="PR00081">
    <property type="entry name" value="GDHRDH"/>
</dbReference>
<proteinExistence type="inferred from homology"/>
<dbReference type="OrthoDB" id="597510at2"/>
<dbReference type="Proteomes" id="UP000199438">
    <property type="component" value="Unassembled WGS sequence"/>
</dbReference>
<dbReference type="PANTHER" id="PTHR24320:SF274">
    <property type="entry name" value="CHAIN DEHYDROGENASE, PUTATIVE (AFU_ORTHOLOGUE AFUA_4G00440)-RELATED"/>
    <property type="match status" value="1"/>
</dbReference>
<dbReference type="PANTHER" id="PTHR24320">
    <property type="entry name" value="RETINOL DEHYDROGENASE"/>
    <property type="match status" value="1"/>
</dbReference>
<dbReference type="GO" id="GO:0016491">
    <property type="term" value="F:oxidoreductase activity"/>
    <property type="evidence" value="ECO:0007669"/>
    <property type="project" value="UniProtKB-KW"/>
</dbReference>
<evidence type="ECO:0000256" key="1">
    <source>
        <dbReference type="ARBA" id="ARBA00006484"/>
    </source>
</evidence>
<dbReference type="RefSeq" id="WP_092542667.1">
    <property type="nucleotide sequence ID" value="NZ_FOKV01000004.1"/>
</dbReference>
<keyword evidence="2" id="KW-0560">Oxidoreductase</keyword>
<accession>A0A1I1JA40</accession>
<organism evidence="3 4">
    <name type="scientific">Zunongwangia mangrovi</name>
    <dbReference type="NCBI Taxonomy" id="1334022"/>
    <lineage>
        <taxon>Bacteria</taxon>
        <taxon>Pseudomonadati</taxon>
        <taxon>Bacteroidota</taxon>
        <taxon>Flavobacteriia</taxon>
        <taxon>Flavobacteriales</taxon>
        <taxon>Flavobacteriaceae</taxon>
        <taxon>Zunongwangia</taxon>
    </lineage>
</organism>
<sequence length="241" mass="26462">MAKIFITGSSDGLGLLAAKALAAQDHEVFVHARNEQRAKDLKAELPNASAVLIADLANIDEVKQLAKEVNSFGRFDAIIHNAGISSGELFNINVLAPYVLTAGIETPNRLIYLSSSMHKSGRMLKNEAEIANISYSDSKFLLTLLMDYVAKIYPETYVNAVDPGWVPTKMGGQSAPDDLQKGYETQLWLATSEEDAAKVSGKYFFHQQQQKPHSEITNTDFQQQLIAICKNQSGVELSKTI</sequence>
<comment type="similarity">
    <text evidence="1">Belongs to the short-chain dehydrogenases/reductases (SDR) family.</text>
</comment>
<dbReference type="InterPro" id="IPR002347">
    <property type="entry name" value="SDR_fam"/>
</dbReference>
<name>A0A1I1JA40_9FLAO</name>
<dbReference type="InterPro" id="IPR036291">
    <property type="entry name" value="NAD(P)-bd_dom_sf"/>
</dbReference>
<gene>
    <name evidence="3" type="ORF">SAMN04487907_104172</name>
</gene>
<dbReference type="AlphaFoldDB" id="A0A1I1JA40"/>